<evidence type="ECO:0000313" key="2">
    <source>
        <dbReference type="EMBL" id="MCZ4549004.1"/>
    </source>
</evidence>
<dbReference type="PANTHER" id="PTHR48079:SF6">
    <property type="entry name" value="NAD(P)-BINDING DOMAIN-CONTAINING PROTEIN-RELATED"/>
    <property type="match status" value="1"/>
</dbReference>
<dbReference type="EMBL" id="JAPWIE010000001">
    <property type="protein sequence ID" value="MCZ4549004.1"/>
    <property type="molecule type" value="Genomic_DNA"/>
</dbReference>
<dbReference type="SUPFAM" id="SSF51735">
    <property type="entry name" value="NAD(P)-binding Rossmann-fold domains"/>
    <property type="match status" value="1"/>
</dbReference>
<dbReference type="Pfam" id="PF01370">
    <property type="entry name" value="Epimerase"/>
    <property type="match status" value="1"/>
</dbReference>
<dbReference type="Proteomes" id="UP001067235">
    <property type="component" value="Unassembled WGS sequence"/>
</dbReference>
<dbReference type="Gene3D" id="3.40.50.720">
    <property type="entry name" value="NAD(P)-binding Rossmann-like Domain"/>
    <property type="match status" value="1"/>
</dbReference>
<gene>
    <name evidence="2" type="ORF">O4213_03365</name>
</gene>
<protein>
    <submittedName>
        <fullName evidence="2">NAD(P)-dependent oxidoreductase</fullName>
    </submittedName>
</protein>
<proteinExistence type="predicted"/>
<reference evidence="2" key="1">
    <citation type="submission" date="2022-12" db="EMBL/GenBank/DDBJ databases">
        <authorList>
            <person name="Krivoruchko A.V."/>
            <person name="Elkin A."/>
        </authorList>
    </citation>
    <scope>NUCLEOTIDE SEQUENCE</scope>
    <source>
        <strain evidence="2">IEGM 1388</strain>
    </source>
</reference>
<evidence type="ECO:0000259" key="1">
    <source>
        <dbReference type="Pfam" id="PF01370"/>
    </source>
</evidence>
<keyword evidence="3" id="KW-1185">Reference proteome</keyword>
<dbReference type="InterPro" id="IPR051783">
    <property type="entry name" value="NAD(P)-dependent_oxidoreduct"/>
</dbReference>
<dbReference type="InterPro" id="IPR001509">
    <property type="entry name" value="Epimerase_deHydtase"/>
</dbReference>
<organism evidence="2 3">
    <name type="scientific">Gordonia rubripertincta</name>
    <name type="common">Rhodococcus corallinus</name>
    <dbReference type="NCBI Taxonomy" id="36822"/>
    <lineage>
        <taxon>Bacteria</taxon>
        <taxon>Bacillati</taxon>
        <taxon>Actinomycetota</taxon>
        <taxon>Actinomycetes</taxon>
        <taxon>Mycobacteriales</taxon>
        <taxon>Gordoniaceae</taxon>
        <taxon>Gordonia</taxon>
    </lineage>
</organism>
<feature type="domain" description="NAD-dependent epimerase/dehydratase" evidence="1">
    <location>
        <begin position="3"/>
        <end position="225"/>
    </location>
</feature>
<sequence>MRVFVTGGTGAIGRYAVPALIRDGHAVTALARSAEKADWLTREGATPVAVSLFDREALARAFDGHDTVANLASALPSTTRFASSRAWRDCTRVRGEGSATVAAAAAAAGVERIIQESVTMIYRDNGANWTDEDAPVEAYPIARTNLTAEANIRGFARTGGTPIILRFGLFYGPGAAHSEQIFALARRHIGFVSGRPDSYLSCIHVADGADAVAAALGAHAGTYNIVDDEPLTKLDHAQACADAAGAAMWVRGPGRAGLLAGDRLTSLTRSVRAANTRFRDETSWRPTYPSAREGWAATARVLTGSRARSA</sequence>
<dbReference type="PANTHER" id="PTHR48079">
    <property type="entry name" value="PROTEIN YEEZ"/>
    <property type="match status" value="1"/>
</dbReference>
<comment type="caution">
    <text evidence="2">The sequence shown here is derived from an EMBL/GenBank/DDBJ whole genome shotgun (WGS) entry which is preliminary data.</text>
</comment>
<evidence type="ECO:0000313" key="3">
    <source>
        <dbReference type="Proteomes" id="UP001067235"/>
    </source>
</evidence>
<dbReference type="InterPro" id="IPR036291">
    <property type="entry name" value="NAD(P)-bd_dom_sf"/>
</dbReference>
<accession>A0ABT4MPT4</accession>
<dbReference type="RefSeq" id="WP_301569495.1">
    <property type="nucleotide sequence ID" value="NZ_JAPWIE010000001.1"/>
</dbReference>
<name>A0ABT4MPT4_GORRU</name>